<evidence type="ECO:0000256" key="2">
    <source>
        <dbReference type="ARBA" id="ARBA00009326"/>
    </source>
</evidence>
<feature type="region of interest" description="Disordered" evidence="9">
    <location>
        <begin position="169"/>
        <end position="200"/>
    </location>
</feature>
<dbReference type="InterPro" id="IPR036959">
    <property type="entry name" value="Peptidase_C12_UCH_sf"/>
</dbReference>
<dbReference type="InterPro" id="IPR038765">
    <property type="entry name" value="Papain-like_cys_pep_sf"/>
</dbReference>
<dbReference type="GO" id="GO:0016579">
    <property type="term" value="P:protein deubiquitination"/>
    <property type="evidence" value="ECO:0007669"/>
    <property type="project" value="TreeGrafter"/>
</dbReference>
<dbReference type="AlphaFoldDB" id="A0A0H2RJB1"/>
<feature type="region of interest" description="Disordered" evidence="9">
    <location>
        <begin position="427"/>
        <end position="447"/>
    </location>
</feature>
<name>A0A0H2RJB1_9AGAM</name>
<dbReference type="Pfam" id="PF01088">
    <property type="entry name" value="Peptidase_C12"/>
    <property type="match status" value="1"/>
</dbReference>
<feature type="compositionally biased region" description="Polar residues" evidence="9">
    <location>
        <begin position="430"/>
        <end position="447"/>
    </location>
</feature>
<evidence type="ECO:0000313" key="12">
    <source>
        <dbReference type="Proteomes" id="UP000053477"/>
    </source>
</evidence>
<comment type="catalytic activity">
    <reaction evidence="1 8">
        <text>Thiol-dependent hydrolysis of ester, thioester, amide, peptide and isopeptide bonds formed by the C-terminal Gly of ubiquitin (a 76-residue protein attached to proteins as an intracellular targeting signal).</text>
        <dbReference type="EC" id="3.4.19.12"/>
    </reaction>
</comment>
<evidence type="ECO:0000256" key="9">
    <source>
        <dbReference type="SAM" id="MobiDB-lite"/>
    </source>
</evidence>
<dbReference type="InterPro" id="IPR041507">
    <property type="entry name" value="UCH_C"/>
</dbReference>
<accession>A0A0H2RJB1</accession>
<feature type="site" description="Important for enzyme activity" evidence="8">
    <location>
        <position position="224"/>
    </location>
</feature>
<dbReference type="Gene3D" id="3.40.532.10">
    <property type="entry name" value="Peptidase C12, ubiquitin carboxyl-terminal hydrolase"/>
    <property type="match status" value="1"/>
</dbReference>
<dbReference type="PANTHER" id="PTHR10589">
    <property type="entry name" value="UBIQUITIN CARBOXYL-TERMINAL HYDROLASE"/>
    <property type="match status" value="1"/>
</dbReference>
<reference evidence="11 12" key="1">
    <citation type="submission" date="2015-04" db="EMBL/GenBank/DDBJ databases">
        <title>Complete genome sequence of Schizopora paradoxa KUC8140, a cosmopolitan wood degrader in East Asia.</title>
        <authorList>
            <consortium name="DOE Joint Genome Institute"/>
            <person name="Min B."/>
            <person name="Park H."/>
            <person name="Jang Y."/>
            <person name="Kim J.-J."/>
            <person name="Kim K.H."/>
            <person name="Pangilinan J."/>
            <person name="Lipzen A."/>
            <person name="Riley R."/>
            <person name="Grigoriev I.V."/>
            <person name="Spatafora J.W."/>
            <person name="Choi I.-G."/>
        </authorList>
    </citation>
    <scope>NUCLEOTIDE SEQUENCE [LARGE SCALE GENOMIC DNA]</scope>
    <source>
        <strain evidence="11 12">KUC8140</strain>
    </source>
</reference>
<dbReference type="PROSITE" id="PS52048">
    <property type="entry name" value="UCH_DOMAIN"/>
    <property type="match status" value="1"/>
</dbReference>
<evidence type="ECO:0000256" key="5">
    <source>
        <dbReference type="ARBA" id="ARBA00022786"/>
    </source>
</evidence>
<sequence>MDEPTQPQPSIDLVGGPFAVIESDPGVFTSLIRKLGIQGIEVEEIYDIQSTLNQLKPKGLILCFVWSHDKHHPNDFLDPAAQNVWFANQVIDDACGSLAILNVLFNCPGVHLGEELSAFKAETSEMSPVMKGLAISNLHSLRAIQNSLARPADIWGSLSAIAETTRDAAKAAAKPAKKRKRTDWSETSRKSSSAKNKKSSSEDEVETFHFIGYVPAFGKVWELDGLKSGPLEVGELPSAGSTAGWEDVVRPALRLKMEKYGAAEVEGGSIQFNLMALVEDRYQSKSDEMEYMKRRRRMLERRLTEEYGVNWQAMVTDGIFFALFLRLSNYLRSTSVQSPEFGPAFATDFGHRRMESDADILNLPTAELLNAWRSCVANALPVKVSIEEEILKATQARTENIKRAHDYEPFIRNFIMELHNEGKLAELLPQNKSKAKTNGQKSNGKLE</sequence>
<gene>
    <name evidence="11" type="ORF">SCHPADRAFT_973079</name>
</gene>
<dbReference type="OrthoDB" id="1924260at2759"/>
<evidence type="ECO:0000313" key="11">
    <source>
        <dbReference type="EMBL" id="KLO12090.1"/>
    </source>
</evidence>
<evidence type="ECO:0000256" key="6">
    <source>
        <dbReference type="ARBA" id="ARBA00022801"/>
    </source>
</evidence>
<dbReference type="GO" id="GO:0006511">
    <property type="term" value="P:ubiquitin-dependent protein catabolic process"/>
    <property type="evidence" value="ECO:0007669"/>
    <property type="project" value="UniProtKB-UniRule"/>
</dbReference>
<feature type="domain" description="UCH catalytic" evidence="10">
    <location>
        <begin position="17"/>
        <end position="279"/>
    </location>
</feature>
<evidence type="ECO:0000256" key="8">
    <source>
        <dbReference type="PROSITE-ProRule" id="PRU01393"/>
    </source>
</evidence>
<feature type="site" description="Transition state stabilizer" evidence="8">
    <location>
        <position position="89"/>
    </location>
</feature>
<evidence type="ECO:0000256" key="4">
    <source>
        <dbReference type="ARBA" id="ARBA00022670"/>
    </source>
</evidence>
<dbReference type="InParanoid" id="A0A0H2RJB1"/>
<dbReference type="EC" id="3.4.19.12" evidence="3 8"/>
<dbReference type="EMBL" id="KQ085985">
    <property type="protein sequence ID" value="KLO12090.1"/>
    <property type="molecule type" value="Genomic_DNA"/>
</dbReference>
<dbReference type="Proteomes" id="UP000053477">
    <property type="component" value="Unassembled WGS sequence"/>
</dbReference>
<dbReference type="GO" id="GO:0005737">
    <property type="term" value="C:cytoplasm"/>
    <property type="evidence" value="ECO:0007669"/>
    <property type="project" value="TreeGrafter"/>
</dbReference>
<evidence type="ECO:0000256" key="3">
    <source>
        <dbReference type="ARBA" id="ARBA00012759"/>
    </source>
</evidence>
<dbReference type="InterPro" id="IPR001578">
    <property type="entry name" value="Peptidase_C12_UCH"/>
</dbReference>
<proteinExistence type="inferred from homology"/>
<dbReference type="PROSITE" id="PS52049">
    <property type="entry name" value="ULD"/>
    <property type="match status" value="1"/>
</dbReference>
<dbReference type="STRING" id="27342.A0A0H2RJB1"/>
<organism evidence="11 12">
    <name type="scientific">Schizopora paradoxa</name>
    <dbReference type="NCBI Taxonomy" id="27342"/>
    <lineage>
        <taxon>Eukaryota</taxon>
        <taxon>Fungi</taxon>
        <taxon>Dikarya</taxon>
        <taxon>Basidiomycota</taxon>
        <taxon>Agaricomycotina</taxon>
        <taxon>Agaricomycetes</taxon>
        <taxon>Hymenochaetales</taxon>
        <taxon>Schizoporaceae</taxon>
        <taxon>Schizopora</taxon>
    </lineage>
</organism>
<dbReference type="SUPFAM" id="SSF54001">
    <property type="entry name" value="Cysteine proteinases"/>
    <property type="match status" value="1"/>
</dbReference>
<evidence type="ECO:0000256" key="7">
    <source>
        <dbReference type="ARBA" id="ARBA00022807"/>
    </source>
</evidence>
<evidence type="ECO:0000259" key="10">
    <source>
        <dbReference type="PROSITE" id="PS52048"/>
    </source>
</evidence>
<feature type="active site" description="Proton donor" evidence="8">
    <location>
        <position position="209"/>
    </location>
</feature>
<keyword evidence="12" id="KW-1185">Reference proteome</keyword>
<keyword evidence="6 8" id="KW-0378">Hydrolase</keyword>
<dbReference type="GO" id="GO:0004843">
    <property type="term" value="F:cysteine-type deubiquitinase activity"/>
    <property type="evidence" value="ECO:0007669"/>
    <property type="project" value="UniProtKB-UniRule"/>
</dbReference>
<keyword evidence="5 8" id="KW-0833">Ubl conjugation pathway</keyword>
<dbReference type="Gene3D" id="1.20.58.860">
    <property type="match status" value="1"/>
</dbReference>
<dbReference type="PANTHER" id="PTHR10589:SF16">
    <property type="entry name" value="UBIQUITIN CARBOXYL-TERMINAL HYDROLASE ISOZYME L5"/>
    <property type="match status" value="1"/>
</dbReference>
<dbReference type="Pfam" id="PF18031">
    <property type="entry name" value="UCH_C"/>
    <property type="match status" value="1"/>
</dbReference>
<evidence type="ECO:0000256" key="1">
    <source>
        <dbReference type="ARBA" id="ARBA00000707"/>
    </source>
</evidence>
<comment type="similarity">
    <text evidence="2 8">Belongs to the peptidase C12 family.</text>
</comment>
<keyword evidence="7 8" id="KW-0788">Thiol protease</keyword>
<feature type="active site" description="Nucleophile" evidence="8">
    <location>
        <position position="95"/>
    </location>
</feature>
<keyword evidence="4 8" id="KW-0645">Protease</keyword>
<protein>
    <recommendedName>
        <fullName evidence="3 8">ubiquitinyl hydrolase 1</fullName>
        <ecNumber evidence="3 8">3.4.19.12</ecNumber>
    </recommendedName>
</protein>